<evidence type="ECO:0000256" key="5">
    <source>
        <dbReference type="SAM" id="Coils"/>
    </source>
</evidence>
<dbReference type="GO" id="GO:0005524">
    <property type="term" value="F:ATP binding"/>
    <property type="evidence" value="ECO:0007669"/>
    <property type="project" value="UniProtKB-KW"/>
</dbReference>
<evidence type="ECO:0000313" key="7">
    <source>
        <dbReference type="EMBL" id="SUJ10583.1"/>
    </source>
</evidence>
<dbReference type="GO" id="GO:0006355">
    <property type="term" value="P:regulation of DNA-templated transcription"/>
    <property type="evidence" value="ECO:0007669"/>
    <property type="project" value="InterPro"/>
</dbReference>
<organism evidence="7 8">
    <name type="scientific">Sporosarcina pasteurii</name>
    <name type="common">Bacillus pasteurii</name>
    <dbReference type="NCBI Taxonomy" id="1474"/>
    <lineage>
        <taxon>Bacteria</taxon>
        <taxon>Bacillati</taxon>
        <taxon>Bacillota</taxon>
        <taxon>Bacilli</taxon>
        <taxon>Bacillales</taxon>
        <taxon>Caryophanaceae</taxon>
        <taxon>Sporosarcina</taxon>
    </lineage>
</organism>
<keyword evidence="2" id="KW-0058">Aromatic hydrocarbons catabolism</keyword>
<dbReference type="SMART" id="SM00382">
    <property type="entry name" value="AAA"/>
    <property type="match status" value="1"/>
</dbReference>
<keyword evidence="3" id="KW-0067">ATP-binding</keyword>
<evidence type="ECO:0000256" key="2">
    <source>
        <dbReference type="ARBA" id="ARBA00022797"/>
    </source>
</evidence>
<dbReference type="SUPFAM" id="SSF46689">
    <property type="entry name" value="Homeodomain-like"/>
    <property type="match status" value="1"/>
</dbReference>
<dbReference type="Proteomes" id="UP000254519">
    <property type="component" value="Unassembled WGS sequence"/>
</dbReference>
<dbReference type="InterPro" id="IPR058031">
    <property type="entry name" value="AAA_lid_NorR"/>
</dbReference>
<dbReference type="Pfam" id="PF00158">
    <property type="entry name" value="Sigma54_activat"/>
    <property type="match status" value="1"/>
</dbReference>
<reference evidence="7 8" key="1">
    <citation type="submission" date="2018-06" db="EMBL/GenBank/DDBJ databases">
        <authorList>
            <consortium name="Pathogen Informatics"/>
            <person name="Doyle S."/>
        </authorList>
    </citation>
    <scope>NUCLEOTIDE SEQUENCE [LARGE SCALE GENOMIC DNA]</scope>
    <source>
        <strain evidence="8">ATCC 11859 / DSM 33 / NCIB 8841 / NCTC 4822</strain>
    </source>
</reference>
<dbReference type="PANTHER" id="PTHR32071:SF57">
    <property type="entry name" value="C4-DICARBOXYLATE TRANSPORT TRANSCRIPTIONAL REGULATORY PROTEIN DCTD"/>
    <property type="match status" value="1"/>
</dbReference>
<dbReference type="InterPro" id="IPR030828">
    <property type="entry name" value="HTH_TyrR"/>
</dbReference>
<dbReference type="InterPro" id="IPR009057">
    <property type="entry name" value="Homeodomain-like_sf"/>
</dbReference>
<feature type="coiled-coil region" evidence="5">
    <location>
        <begin position="117"/>
        <end position="144"/>
    </location>
</feature>
<dbReference type="AlphaFoldDB" id="A0A380C2U6"/>
<evidence type="ECO:0000259" key="6">
    <source>
        <dbReference type="PROSITE" id="PS50045"/>
    </source>
</evidence>
<keyword evidence="5" id="KW-0175">Coiled coil</keyword>
<evidence type="ECO:0000313" key="8">
    <source>
        <dbReference type="Proteomes" id="UP000254519"/>
    </source>
</evidence>
<keyword evidence="1" id="KW-0547">Nucleotide-binding</keyword>
<proteinExistence type="predicted"/>
<feature type="domain" description="Sigma-54 factor interaction" evidence="6">
    <location>
        <begin position="151"/>
        <end position="361"/>
    </location>
</feature>
<dbReference type="Pfam" id="PF18024">
    <property type="entry name" value="HTH_50"/>
    <property type="match status" value="1"/>
</dbReference>
<dbReference type="Gene3D" id="1.10.10.60">
    <property type="entry name" value="Homeodomain-like"/>
    <property type="match status" value="1"/>
</dbReference>
<dbReference type="Gene3D" id="1.10.8.60">
    <property type="match status" value="1"/>
</dbReference>
<dbReference type="SUPFAM" id="SSF52540">
    <property type="entry name" value="P-loop containing nucleoside triphosphate hydrolases"/>
    <property type="match status" value="1"/>
</dbReference>
<sequence>MTNFYLYPNSKKEIIDSNDEDIIVTSHEGIILKASKISGRHYGLGAGDLLGKCVYDLEKEGIFSPAITPLVLQQKKKVIVVQTTPTNQKVLITGMPFFDEIGKVQFVISYSYEVSELLVIQEYLKELENEMLLAKEELLLLRKEQLATDGLVIESRSTIRAYETAQKVAPLDVSVVLYGEHGTGKTTLAKVIHNHSSRKEEAFIEVNCETIPKALFEKELLGNEQKPGLLTVAHNGTLYLKNIDKLSIYLQTKLATILREMKYTPINTDETRELDVRLISSAEHTLASDLYYLLHIVPIHLQPLRERKEDVSALLSFHLMQFSKKYNMTKKLSDGVFNFLLTIGWEGNHFELIHLIERLFVQSSSTVISFDDLPVEYQIESDAGLSKIGLEGRTLPSILESVEKKVLKNAQERYRTTTEMARYLGISQPSVVRKLKKYTI</sequence>
<evidence type="ECO:0000256" key="4">
    <source>
        <dbReference type="ARBA" id="ARBA00029500"/>
    </source>
</evidence>
<evidence type="ECO:0000256" key="3">
    <source>
        <dbReference type="ARBA" id="ARBA00022840"/>
    </source>
</evidence>
<dbReference type="PANTHER" id="PTHR32071">
    <property type="entry name" value="TRANSCRIPTIONAL REGULATORY PROTEIN"/>
    <property type="match status" value="1"/>
</dbReference>
<dbReference type="EMBL" id="UGYZ01000002">
    <property type="protein sequence ID" value="SUJ10583.1"/>
    <property type="molecule type" value="Genomic_DNA"/>
</dbReference>
<dbReference type="InterPro" id="IPR027417">
    <property type="entry name" value="P-loop_NTPase"/>
</dbReference>
<accession>A0A380C2U6</accession>
<gene>
    <name evidence="7" type="primary">nifA_2</name>
    <name evidence="7" type="ORF">NCTC4822_02004</name>
</gene>
<evidence type="ECO:0000256" key="1">
    <source>
        <dbReference type="ARBA" id="ARBA00022741"/>
    </source>
</evidence>
<protein>
    <recommendedName>
        <fullName evidence="4">HTH-type transcriptional regulatory protein TyrR</fullName>
    </recommendedName>
</protein>
<dbReference type="Pfam" id="PF25601">
    <property type="entry name" value="AAA_lid_14"/>
    <property type="match status" value="1"/>
</dbReference>
<dbReference type="GO" id="GO:0003677">
    <property type="term" value="F:DNA binding"/>
    <property type="evidence" value="ECO:0007669"/>
    <property type="project" value="UniProtKB-KW"/>
</dbReference>
<dbReference type="CDD" id="cd00009">
    <property type="entry name" value="AAA"/>
    <property type="match status" value="1"/>
</dbReference>
<name>A0A380C2U6_SPOPA</name>
<keyword evidence="8" id="KW-1185">Reference proteome</keyword>
<dbReference type="RefSeq" id="WP_115361804.1">
    <property type="nucleotide sequence ID" value="NZ_CP038012.1"/>
</dbReference>
<dbReference type="InterPro" id="IPR003593">
    <property type="entry name" value="AAA+_ATPase"/>
</dbReference>
<dbReference type="InterPro" id="IPR002078">
    <property type="entry name" value="Sigma_54_int"/>
</dbReference>
<dbReference type="OrthoDB" id="9771372at2"/>
<dbReference type="Gene3D" id="3.40.50.300">
    <property type="entry name" value="P-loop containing nucleotide triphosphate hydrolases"/>
    <property type="match status" value="1"/>
</dbReference>
<dbReference type="PROSITE" id="PS50045">
    <property type="entry name" value="SIGMA54_INTERACT_4"/>
    <property type="match status" value="1"/>
</dbReference>